<protein>
    <submittedName>
        <fullName evidence="3">Uncharacterized conserved protein</fullName>
    </submittedName>
</protein>
<dbReference type="InterPro" id="IPR016052">
    <property type="entry name" value="YgiW/YdeI"/>
</dbReference>
<dbReference type="PROSITE" id="PS51257">
    <property type="entry name" value="PROKAR_LIPOPROTEIN"/>
    <property type="match status" value="1"/>
</dbReference>
<dbReference type="AlphaFoldDB" id="A0AAX3FM45"/>
<name>A0AAX3FM45_ACTEU</name>
<dbReference type="PANTHER" id="PTHR36571">
    <property type="entry name" value="PROTEIN YGIW"/>
    <property type="match status" value="1"/>
</dbReference>
<proteinExistence type="predicted"/>
<evidence type="ECO:0000256" key="2">
    <source>
        <dbReference type="SAM" id="SignalP"/>
    </source>
</evidence>
<dbReference type="GeneID" id="92744463"/>
<dbReference type="Pfam" id="PF04076">
    <property type="entry name" value="BOF"/>
    <property type="match status" value="1"/>
</dbReference>
<keyword evidence="1 2" id="KW-0732">Signal</keyword>
<evidence type="ECO:0000256" key="1">
    <source>
        <dbReference type="ARBA" id="ARBA00022729"/>
    </source>
</evidence>
<dbReference type="InterPro" id="IPR005220">
    <property type="entry name" value="CarO-like"/>
</dbReference>
<feature type="signal peptide" evidence="2">
    <location>
        <begin position="1"/>
        <end position="17"/>
    </location>
</feature>
<organism evidence="3 4">
    <name type="scientific">Actinobacillus equuli</name>
    <dbReference type="NCBI Taxonomy" id="718"/>
    <lineage>
        <taxon>Bacteria</taxon>
        <taxon>Pseudomonadati</taxon>
        <taxon>Pseudomonadota</taxon>
        <taxon>Gammaproteobacteria</taxon>
        <taxon>Pasteurellales</taxon>
        <taxon>Pasteurellaceae</taxon>
        <taxon>Actinobacillus</taxon>
    </lineage>
</organism>
<dbReference type="EMBL" id="LR134310">
    <property type="protein sequence ID" value="VEE92448.1"/>
    <property type="molecule type" value="Genomic_DNA"/>
</dbReference>
<dbReference type="PANTHER" id="PTHR36571:SF1">
    <property type="entry name" value="PROTEIN YGIW"/>
    <property type="match status" value="1"/>
</dbReference>
<dbReference type="NCBIfam" id="NF033674">
    <property type="entry name" value="stress_OB_fold"/>
    <property type="match status" value="1"/>
</dbReference>
<dbReference type="InterPro" id="IPR036700">
    <property type="entry name" value="BOBF_sf"/>
</dbReference>
<dbReference type="NCBIfam" id="TIGR00156">
    <property type="entry name" value="YgiW/YdeI family stress tolerance OB fold protein"/>
    <property type="match status" value="1"/>
</dbReference>
<feature type="chain" id="PRO_5043376754" evidence="2">
    <location>
        <begin position="18"/>
        <end position="119"/>
    </location>
</feature>
<accession>A0AAX3FM45</accession>
<evidence type="ECO:0000313" key="3">
    <source>
        <dbReference type="EMBL" id="VEE92448.1"/>
    </source>
</evidence>
<reference evidence="3 4" key="1">
    <citation type="submission" date="2018-12" db="EMBL/GenBank/DDBJ databases">
        <authorList>
            <consortium name="Pathogen Informatics"/>
        </authorList>
    </citation>
    <scope>NUCLEOTIDE SEQUENCE [LARGE SCALE GENOMIC DNA]</scope>
    <source>
        <strain evidence="3 4">NCTC8529</strain>
    </source>
</reference>
<dbReference type="Gene3D" id="2.40.50.200">
    <property type="entry name" value="Bacterial OB-fold"/>
    <property type="match status" value="1"/>
</dbReference>
<dbReference type="SUPFAM" id="SSF101756">
    <property type="entry name" value="Hypothetical protein YgiW"/>
    <property type="match status" value="1"/>
</dbReference>
<dbReference type="RefSeq" id="WP_039196328.1">
    <property type="nucleotide sequence ID" value="NZ_LR134310.1"/>
</dbReference>
<evidence type="ECO:0000313" key="4">
    <source>
        <dbReference type="Proteomes" id="UP000268529"/>
    </source>
</evidence>
<dbReference type="Proteomes" id="UP000268529">
    <property type="component" value="Chromosome"/>
</dbReference>
<gene>
    <name evidence="3" type="ORF">NCTC8529_01858</name>
</gene>
<sequence length="119" mass="12956">MKKLTVLSTLAVATLLAACSQPTSQNQTFGANTASIVTVAQAKSSHDDSRVTLEGKILRQVDNDEYIFADSTGDIKIEIDDHVWNGLNVTPSDKIRIQGKLDKETFNSSIDVYAVEKAQ</sequence>